<evidence type="ECO:0000256" key="8">
    <source>
        <dbReference type="SAM" id="Phobius"/>
    </source>
</evidence>
<dbReference type="InterPro" id="IPR018704">
    <property type="entry name" value="SecYEG/CpoB_TPR"/>
</dbReference>
<dbReference type="OrthoDB" id="8521102at2"/>
<dbReference type="Pfam" id="PF09976">
    <property type="entry name" value="TPR_21"/>
    <property type="match status" value="1"/>
</dbReference>
<name>A0A3S0H0R1_9BURK</name>
<feature type="transmembrane region" description="Helical" evidence="8">
    <location>
        <begin position="20"/>
        <end position="41"/>
    </location>
</feature>
<evidence type="ECO:0000256" key="4">
    <source>
        <dbReference type="ARBA" id="ARBA00022692"/>
    </source>
</evidence>
<dbReference type="PANTHER" id="PTHR38035:SF1">
    <property type="entry name" value="ANCILLARY SECYEG TRANSLOCON SUBUNIT"/>
    <property type="match status" value="1"/>
</dbReference>
<evidence type="ECO:0000256" key="6">
    <source>
        <dbReference type="ARBA" id="ARBA00023136"/>
    </source>
</evidence>
<keyword evidence="7" id="KW-0143">Chaperone</keyword>
<evidence type="ECO:0000256" key="1">
    <source>
        <dbReference type="ARBA" id="ARBA00004167"/>
    </source>
</evidence>
<dbReference type="EMBL" id="RXOE01000001">
    <property type="protein sequence ID" value="RTQ37153.1"/>
    <property type="molecule type" value="Genomic_DNA"/>
</dbReference>
<comment type="caution">
    <text evidence="10">The sequence shown here is derived from an EMBL/GenBank/DDBJ whole genome shotgun (WGS) entry which is preliminary data.</text>
</comment>
<dbReference type="GO" id="GO:0044877">
    <property type="term" value="F:protein-containing complex binding"/>
    <property type="evidence" value="ECO:0007669"/>
    <property type="project" value="InterPro"/>
</dbReference>
<gene>
    <name evidence="10" type="ORF">EJP69_05340</name>
</gene>
<dbReference type="PIRSF" id="PIRSF006170">
    <property type="entry name" value="YfgM"/>
    <property type="match status" value="1"/>
</dbReference>
<accession>A0A3S0H0R1</accession>
<evidence type="ECO:0000256" key="7">
    <source>
        <dbReference type="ARBA" id="ARBA00023186"/>
    </source>
</evidence>
<dbReference type="RefSeq" id="WP_093201561.1">
    <property type="nucleotide sequence ID" value="NZ_RXOE01000001.1"/>
</dbReference>
<reference evidence="10 11" key="1">
    <citation type="submission" date="2018-12" db="EMBL/GenBank/DDBJ databases">
        <title>The genome of Variovorax gossypii DSM 100435.</title>
        <authorList>
            <person name="Gao J."/>
            <person name="Sun J."/>
        </authorList>
    </citation>
    <scope>NUCLEOTIDE SEQUENCE [LARGE SCALE GENOMIC DNA]</scope>
    <source>
        <strain evidence="10 11">DSM 100435</strain>
    </source>
</reference>
<dbReference type="GO" id="GO:0005886">
    <property type="term" value="C:plasma membrane"/>
    <property type="evidence" value="ECO:0007669"/>
    <property type="project" value="UniProtKB-SubCell"/>
</dbReference>
<keyword evidence="11" id="KW-1185">Reference proteome</keyword>
<sequence length="230" mass="25337">MATHLDLEEQEQLDQLKHFWNTYGTLITSIVLLVAGAFVAWNGWQWYGRNKAAQASSLYDEIERTAQAGDPARIALVLDDMKKRFAGTTYAQQAGLLVARTLYEKGNAAGSRTELEWVAQNAIDPGYKAVARLRLAAELLDGKSYDDALKQLDGSVPKEFEPLVADRKGDIYLAQGKRTEAQAEYRKAWTGLGPTSDYRRLIEIKLNAVGVDPKSLAPVVTVTPAAPKTP</sequence>
<keyword evidence="4 8" id="KW-0812">Transmembrane</keyword>
<dbReference type="PANTHER" id="PTHR38035">
    <property type="entry name" value="UPF0070 PROTEIN YFGM"/>
    <property type="match status" value="1"/>
</dbReference>
<dbReference type="AlphaFoldDB" id="A0A3S0H0R1"/>
<proteinExistence type="predicted"/>
<keyword evidence="6 8" id="KW-0472">Membrane</keyword>
<dbReference type="InterPro" id="IPR026039">
    <property type="entry name" value="YfgM"/>
</dbReference>
<keyword evidence="3" id="KW-1003">Cell membrane</keyword>
<dbReference type="Proteomes" id="UP000267418">
    <property type="component" value="Unassembled WGS sequence"/>
</dbReference>
<evidence type="ECO:0000256" key="3">
    <source>
        <dbReference type="ARBA" id="ARBA00022475"/>
    </source>
</evidence>
<protein>
    <submittedName>
        <fullName evidence="10">Tetratricopeptide repeat protein</fullName>
    </submittedName>
</protein>
<organism evidence="10 11">
    <name type="scientific">Variovorax gossypii</name>
    <dbReference type="NCBI Taxonomy" id="1679495"/>
    <lineage>
        <taxon>Bacteria</taxon>
        <taxon>Pseudomonadati</taxon>
        <taxon>Pseudomonadota</taxon>
        <taxon>Betaproteobacteria</taxon>
        <taxon>Burkholderiales</taxon>
        <taxon>Comamonadaceae</taxon>
        <taxon>Variovorax</taxon>
    </lineage>
</organism>
<evidence type="ECO:0000313" key="10">
    <source>
        <dbReference type="EMBL" id="RTQ37153.1"/>
    </source>
</evidence>
<evidence type="ECO:0000259" key="9">
    <source>
        <dbReference type="Pfam" id="PF09976"/>
    </source>
</evidence>
<evidence type="ECO:0000256" key="5">
    <source>
        <dbReference type="ARBA" id="ARBA00022989"/>
    </source>
</evidence>
<evidence type="ECO:0000313" key="11">
    <source>
        <dbReference type="Proteomes" id="UP000267418"/>
    </source>
</evidence>
<keyword evidence="5 8" id="KW-1133">Transmembrane helix</keyword>
<comment type="subcellular location">
    <subcellularLocation>
        <location evidence="2">Cell membrane</location>
    </subcellularLocation>
    <subcellularLocation>
        <location evidence="1">Membrane</location>
        <topology evidence="1">Single-pass membrane protein</topology>
    </subcellularLocation>
</comment>
<feature type="domain" description="Ancillary SecYEG translocon subunit/Cell division coordinator CpoB TPR" evidence="9">
    <location>
        <begin position="17"/>
        <end position="210"/>
    </location>
</feature>
<evidence type="ECO:0000256" key="2">
    <source>
        <dbReference type="ARBA" id="ARBA00004236"/>
    </source>
</evidence>